<dbReference type="PANTHER" id="PTHR36503:SF1">
    <property type="entry name" value="BLR2520 PROTEIN"/>
    <property type="match status" value="1"/>
</dbReference>
<accession>A0ABU1ZEY8</accession>
<dbReference type="EMBL" id="JAVDXQ010000007">
    <property type="protein sequence ID" value="MDR7299202.1"/>
    <property type="molecule type" value="Genomic_DNA"/>
</dbReference>
<dbReference type="InterPro" id="IPR037523">
    <property type="entry name" value="VOC_core"/>
</dbReference>
<dbReference type="Proteomes" id="UP001180536">
    <property type="component" value="Unassembled WGS sequence"/>
</dbReference>
<dbReference type="SUPFAM" id="SSF54593">
    <property type="entry name" value="Glyoxalase/Bleomycin resistance protein/Dihydroxybiphenyl dioxygenase"/>
    <property type="match status" value="1"/>
</dbReference>
<sequence length="163" mass="17624">MLEQPVGHVFEASLGDALPPRQRLHLILLGVDSVARSTAFYEALGWARSRTGNEGFTKFDLGGHALCLISREALAQDAGFDGPRGTGFCGVALIYLAKSPDEVPRILAKAVEAGGRLVKPATRTQWGVAGYFADPDGHLFEVDYEDAWVFDDGHRLIVDKVNG</sequence>
<evidence type="ECO:0000313" key="2">
    <source>
        <dbReference type="EMBL" id="MDR7299202.1"/>
    </source>
</evidence>
<organism evidence="2 3">
    <name type="scientific">Pelomonas aquatica</name>
    <dbReference type="NCBI Taxonomy" id="431058"/>
    <lineage>
        <taxon>Bacteria</taxon>
        <taxon>Pseudomonadati</taxon>
        <taxon>Pseudomonadota</taxon>
        <taxon>Betaproteobacteria</taxon>
        <taxon>Burkholderiales</taxon>
        <taxon>Sphaerotilaceae</taxon>
        <taxon>Roseateles</taxon>
    </lineage>
</organism>
<feature type="domain" description="VOC" evidence="1">
    <location>
        <begin position="23"/>
        <end position="145"/>
    </location>
</feature>
<protein>
    <submittedName>
        <fullName evidence="2">Catechol 2,3-dioxygenase-like lactoylglutathione lyase family enzyme</fullName>
    </submittedName>
</protein>
<keyword evidence="3" id="KW-1185">Reference proteome</keyword>
<dbReference type="Gene3D" id="3.10.180.10">
    <property type="entry name" value="2,3-Dihydroxybiphenyl 1,2-Dioxygenase, domain 1"/>
    <property type="match status" value="1"/>
</dbReference>
<reference evidence="2 3" key="1">
    <citation type="submission" date="2023-07" db="EMBL/GenBank/DDBJ databases">
        <title>Sorghum-associated microbial communities from plants grown in Nebraska, USA.</title>
        <authorList>
            <person name="Schachtman D."/>
        </authorList>
    </citation>
    <scope>NUCLEOTIDE SEQUENCE [LARGE SCALE GENOMIC DNA]</scope>
    <source>
        <strain evidence="2 3">BE310</strain>
    </source>
</reference>
<evidence type="ECO:0000313" key="3">
    <source>
        <dbReference type="Proteomes" id="UP001180536"/>
    </source>
</evidence>
<dbReference type="Pfam" id="PF00903">
    <property type="entry name" value="Glyoxalase"/>
    <property type="match status" value="1"/>
</dbReference>
<comment type="caution">
    <text evidence="2">The sequence shown here is derived from an EMBL/GenBank/DDBJ whole genome shotgun (WGS) entry which is preliminary data.</text>
</comment>
<evidence type="ECO:0000259" key="1">
    <source>
        <dbReference type="PROSITE" id="PS51819"/>
    </source>
</evidence>
<dbReference type="CDD" id="cd07251">
    <property type="entry name" value="VOC_like"/>
    <property type="match status" value="1"/>
</dbReference>
<dbReference type="PROSITE" id="PS51819">
    <property type="entry name" value="VOC"/>
    <property type="match status" value="1"/>
</dbReference>
<proteinExistence type="predicted"/>
<gene>
    <name evidence="2" type="ORF">J2X16_004570</name>
</gene>
<name>A0ABU1ZEY8_9BURK</name>
<dbReference type="RefSeq" id="WP_310348703.1">
    <property type="nucleotide sequence ID" value="NZ_JAVDXQ010000007.1"/>
</dbReference>
<dbReference type="PANTHER" id="PTHR36503">
    <property type="entry name" value="BLR2520 PROTEIN"/>
    <property type="match status" value="1"/>
</dbReference>
<dbReference type="InterPro" id="IPR029068">
    <property type="entry name" value="Glyas_Bleomycin-R_OHBP_Dase"/>
</dbReference>
<dbReference type="InterPro" id="IPR004360">
    <property type="entry name" value="Glyas_Fos-R_dOase_dom"/>
</dbReference>